<accession>A0A0C9ZHK5</accession>
<evidence type="ECO:0000313" key="2">
    <source>
        <dbReference type="EMBL" id="KIK25459.1"/>
    </source>
</evidence>
<feature type="compositionally biased region" description="Low complexity" evidence="1">
    <location>
        <begin position="108"/>
        <end position="118"/>
    </location>
</feature>
<dbReference type="Proteomes" id="UP000054018">
    <property type="component" value="Unassembled WGS sequence"/>
</dbReference>
<feature type="region of interest" description="Disordered" evidence="1">
    <location>
        <begin position="38"/>
        <end position="147"/>
    </location>
</feature>
<dbReference type="EMBL" id="KN833707">
    <property type="protein sequence ID" value="KIK25459.1"/>
    <property type="molecule type" value="Genomic_DNA"/>
</dbReference>
<dbReference type="HOGENOM" id="CLU_1768843_0_0_1"/>
<keyword evidence="3" id="KW-1185">Reference proteome</keyword>
<name>A0A0C9ZHK5_9AGAM</name>
<reference evidence="2 3" key="1">
    <citation type="submission" date="2014-04" db="EMBL/GenBank/DDBJ databases">
        <authorList>
            <consortium name="DOE Joint Genome Institute"/>
            <person name="Kuo A."/>
            <person name="Kohler A."/>
            <person name="Costa M.D."/>
            <person name="Nagy L.G."/>
            <person name="Floudas D."/>
            <person name="Copeland A."/>
            <person name="Barry K.W."/>
            <person name="Cichocki N."/>
            <person name="Veneault-Fourrey C."/>
            <person name="LaButti K."/>
            <person name="Lindquist E.A."/>
            <person name="Lipzen A."/>
            <person name="Lundell T."/>
            <person name="Morin E."/>
            <person name="Murat C."/>
            <person name="Sun H."/>
            <person name="Tunlid A."/>
            <person name="Henrissat B."/>
            <person name="Grigoriev I.V."/>
            <person name="Hibbett D.S."/>
            <person name="Martin F."/>
            <person name="Nordberg H.P."/>
            <person name="Cantor M.N."/>
            <person name="Hua S.X."/>
        </authorList>
    </citation>
    <scope>NUCLEOTIDE SEQUENCE [LARGE SCALE GENOMIC DNA]</scope>
    <source>
        <strain evidence="2 3">441</strain>
    </source>
</reference>
<sequence length="147" mass="15793">MWGNDYFRGGGAGGWGVNYHTVVVGRHSSGSQELARHTVQWEMGAGETHGDDPSDETWLPPKEARHVGQCTARPKEYQKGPDMGSNPVSPATGERNPTPVPSVPPSPSSLLTASPQSQVSELGTDSPQTDIGLAPSMEELWEEELEE</sequence>
<reference evidence="3" key="2">
    <citation type="submission" date="2015-01" db="EMBL/GenBank/DDBJ databases">
        <title>Evolutionary Origins and Diversification of the Mycorrhizal Mutualists.</title>
        <authorList>
            <consortium name="DOE Joint Genome Institute"/>
            <consortium name="Mycorrhizal Genomics Consortium"/>
            <person name="Kohler A."/>
            <person name="Kuo A."/>
            <person name="Nagy L.G."/>
            <person name="Floudas D."/>
            <person name="Copeland A."/>
            <person name="Barry K.W."/>
            <person name="Cichocki N."/>
            <person name="Veneault-Fourrey C."/>
            <person name="LaButti K."/>
            <person name="Lindquist E.A."/>
            <person name="Lipzen A."/>
            <person name="Lundell T."/>
            <person name="Morin E."/>
            <person name="Murat C."/>
            <person name="Riley R."/>
            <person name="Ohm R."/>
            <person name="Sun H."/>
            <person name="Tunlid A."/>
            <person name="Henrissat B."/>
            <person name="Grigoriev I.V."/>
            <person name="Hibbett D.S."/>
            <person name="Martin F."/>
        </authorList>
    </citation>
    <scope>NUCLEOTIDE SEQUENCE [LARGE SCALE GENOMIC DNA]</scope>
    <source>
        <strain evidence="3">441</strain>
    </source>
</reference>
<gene>
    <name evidence="2" type="ORF">PISMIDRAFT_22812</name>
</gene>
<proteinExistence type="predicted"/>
<organism evidence="2 3">
    <name type="scientific">Pisolithus microcarpus 441</name>
    <dbReference type="NCBI Taxonomy" id="765257"/>
    <lineage>
        <taxon>Eukaryota</taxon>
        <taxon>Fungi</taxon>
        <taxon>Dikarya</taxon>
        <taxon>Basidiomycota</taxon>
        <taxon>Agaricomycotina</taxon>
        <taxon>Agaricomycetes</taxon>
        <taxon>Agaricomycetidae</taxon>
        <taxon>Boletales</taxon>
        <taxon>Sclerodermatineae</taxon>
        <taxon>Pisolithaceae</taxon>
        <taxon>Pisolithus</taxon>
    </lineage>
</organism>
<dbReference type="AlphaFoldDB" id="A0A0C9ZHK5"/>
<feature type="compositionally biased region" description="Pro residues" evidence="1">
    <location>
        <begin position="98"/>
        <end position="107"/>
    </location>
</feature>
<evidence type="ECO:0000256" key="1">
    <source>
        <dbReference type="SAM" id="MobiDB-lite"/>
    </source>
</evidence>
<evidence type="ECO:0000313" key="3">
    <source>
        <dbReference type="Proteomes" id="UP000054018"/>
    </source>
</evidence>
<dbReference type="OrthoDB" id="2647623at2759"/>
<feature type="compositionally biased region" description="Polar residues" evidence="1">
    <location>
        <begin position="119"/>
        <end position="129"/>
    </location>
</feature>
<protein>
    <submittedName>
        <fullName evidence="2">Uncharacterized protein</fullName>
    </submittedName>
</protein>